<keyword evidence="1 4" id="KW-0808">Transferase</keyword>
<feature type="binding site" evidence="1">
    <location>
        <position position="79"/>
    </location>
    <ligand>
        <name>Mg(2+)</name>
        <dbReference type="ChEBI" id="CHEBI:18420"/>
        <label>3</label>
    </ligand>
</feature>
<reference evidence="4 5" key="2">
    <citation type="journal article" date="2010" name="Stand. Genomic Sci.">
        <title>Complete genome sequence of Syntrophothermus lipocalidus type strain (TGB-C1).</title>
        <authorList>
            <person name="Djao O.D."/>
            <person name="Zhang X."/>
            <person name="Lucas S."/>
            <person name="Lapidus A."/>
            <person name="Del Rio T.G."/>
            <person name="Nolan M."/>
            <person name="Tice H."/>
            <person name="Cheng J.F."/>
            <person name="Han C."/>
            <person name="Tapia R."/>
            <person name="Goodwin L."/>
            <person name="Pitluck S."/>
            <person name="Liolios K."/>
            <person name="Ivanova N."/>
            <person name="Mavromatis K."/>
            <person name="Mikhailova N."/>
            <person name="Ovchinnikova G."/>
            <person name="Pati A."/>
            <person name="Brambilla E."/>
            <person name="Chen A."/>
            <person name="Palaniappan K."/>
            <person name="Land M."/>
            <person name="Hauser L."/>
            <person name="Chang Y.J."/>
            <person name="Jeffries C.D."/>
            <person name="Rohde M."/>
            <person name="Sikorski J."/>
            <person name="Spring S."/>
            <person name="Goker M."/>
            <person name="Detter J.C."/>
            <person name="Woyke T."/>
            <person name="Bristow J."/>
            <person name="Eisen J.A."/>
            <person name="Markowitz V."/>
            <person name="Hugenholtz P."/>
            <person name="Kyrpides N.C."/>
            <person name="Klenk H.P."/>
        </authorList>
    </citation>
    <scope>NUCLEOTIDE SEQUENCE [LARGE SCALE GENOMIC DNA]</scope>
    <source>
        <strain evidence="5">DSM 12680 / TGB-C1</strain>
    </source>
</reference>
<dbReference type="HOGENOM" id="CLU_046964_1_1_9"/>
<dbReference type="GO" id="GO:0005524">
    <property type="term" value="F:ATP binding"/>
    <property type="evidence" value="ECO:0007669"/>
    <property type="project" value="UniProtKB-UniRule"/>
</dbReference>
<dbReference type="CDD" id="cd02194">
    <property type="entry name" value="ThiL"/>
    <property type="match status" value="1"/>
</dbReference>
<comment type="function">
    <text evidence="1">Catalyzes the ATP-dependent phosphorylation of thiamine-monophosphate (TMP) to form thiamine-pyrophosphate (TPP), the active form of vitamin B1.</text>
</comment>
<keyword evidence="1 4" id="KW-0418">Kinase</keyword>
<feature type="binding site" evidence="1">
    <location>
        <position position="274"/>
    </location>
    <ligand>
        <name>substrate</name>
    </ligand>
</feature>
<dbReference type="SUPFAM" id="SSF56042">
    <property type="entry name" value="PurM C-terminal domain-like"/>
    <property type="match status" value="1"/>
</dbReference>
<dbReference type="PANTHER" id="PTHR30270:SF0">
    <property type="entry name" value="THIAMINE-MONOPHOSPHATE KINASE"/>
    <property type="match status" value="1"/>
</dbReference>
<evidence type="ECO:0000313" key="4">
    <source>
        <dbReference type="EMBL" id="ADI02228.1"/>
    </source>
</evidence>
<feature type="binding site" evidence="1">
    <location>
        <position position="33"/>
    </location>
    <ligand>
        <name>Mg(2+)</name>
        <dbReference type="ChEBI" id="CHEBI:18420"/>
        <label>3</label>
    </ligand>
</feature>
<dbReference type="GO" id="GO:0009030">
    <property type="term" value="F:thiamine-phosphate kinase activity"/>
    <property type="evidence" value="ECO:0007669"/>
    <property type="project" value="UniProtKB-UniRule"/>
</dbReference>
<feature type="binding site" evidence="1">
    <location>
        <position position="50"/>
    </location>
    <ligand>
        <name>Mg(2+)</name>
        <dbReference type="ChEBI" id="CHEBI:18420"/>
        <label>2</label>
    </ligand>
</feature>
<dbReference type="Gene3D" id="3.90.650.10">
    <property type="entry name" value="PurM-like C-terminal domain"/>
    <property type="match status" value="1"/>
</dbReference>
<evidence type="ECO:0000313" key="5">
    <source>
        <dbReference type="Proteomes" id="UP000000378"/>
    </source>
</evidence>
<organism evidence="4 5">
    <name type="scientific">Syntrophothermus lipocalidus (strain DSM 12680 / TGB-C1)</name>
    <dbReference type="NCBI Taxonomy" id="643648"/>
    <lineage>
        <taxon>Bacteria</taxon>
        <taxon>Bacillati</taxon>
        <taxon>Bacillota</taxon>
        <taxon>Clostridia</taxon>
        <taxon>Eubacteriales</taxon>
        <taxon>Syntrophomonadaceae</taxon>
        <taxon>Syntrophothermus</taxon>
    </lineage>
</organism>
<feature type="binding site" evidence="1">
    <location>
        <position position="329"/>
    </location>
    <ligand>
        <name>substrate</name>
    </ligand>
</feature>
<dbReference type="PIRSF" id="PIRSF005303">
    <property type="entry name" value="Thiam_monoph_kin"/>
    <property type="match status" value="1"/>
</dbReference>
<feature type="binding site" evidence="1">
    <location>
        <position position="79"/>
    </location>
    <ligand>
        <name>Mg(2+)</name>
        <dbReference type="ChEBI" id="CHEBI:18420"/>
        <label>4</label>
    </ligand>
</feature>
<keyword evidence="1" id="KW-0067">ATP-binding</keyword>
<reference evidence="5" key="1">
    <citation type="journal article" date="2010" name="Stand. Genomic Sci.">
        <title>Complete genome sequence of Syntrophothermus lipocalidus type strain (TGB-C1T).</title>
        <authorList>
            <consortium name="US DOE Joint Genome Institute (JGI-PGF)"/>
            <person name="Djao O."/>
            <person name="Zhang X."/>
            <person name="Lucas S."/>
            <person name="Lapidus A."/>
            <person name="Glavina Del Rio T."/>
            <person name="Nolan M."/>
            <person name="Tice H."/>
            <person name="Cheng J."/>
            <person name="Han C."/>
            <person name="Tapia R."/>
            <person name="Goodwin L."/>
            <person name="Pitluck S."/>
            <person name="Liolios K."/>
            <person name="Ivanova N."/>
            <person name="Mavromatis K."/>
            <person name="Mikhailova N."/>
            <person name="Ovchinnikova G."/>
            <person name="Pati A."/>
            <person name="Brambilla E."/>
            <person name="Chen A."/>
            <person name="Palaniappan K."/>
            <person name="Land M."/>
            <person name="Hauser L."/>
            <person name="Chang Y."/>
            <person name="Jeffries C."/>
            <person name="Rohde M."/>
            <person name="Sikorski J."/>
            <person name="Spring S."/>
            <person name="Goker M."/>
            <person name="Detter J."/>
            <person name="Woyke T."/>
            <person name="Bristow J."/>
            <person name="Eisen J."/>
            <person name="Markowitz V."/>
            <person name="Hugenholtz P."/>
            <person name="Kyrpides N."/>
            <person name="Klenk H."/>
        </authorList>
    </citation>
    <scope>NUCLEOTIDE SEQUENCE [LARGE SCALE GENOMIC DNA]</scope>
    <source>
        <strain evidence="5">DSM 12680 / TGB-C1</strain>
    </source>
</reference>
<dbReference type="InterPro" id="IPR016188">
    <property type="entry name" value="PurM-like_N"/>
</dbReference>
<evidence type="ECO:0000259" key="2">
    <source>
        <dbReference type="Pfam" id="PF00586"/>
    </source>
</evidence>
<sequence length="332" mass="34969">MKLNEIGEIGLIQRITNRLNSVNQRTVLGIGDDAAVVEVSGNKLLVITTDMLVEGSHFIWEKISARDLGYKSLAVNLSDVAAMGGKPLHAVVALGLPSSLQVEDIDAFYDGMEELASRYGVDIIGGDITASPSSLVVSLTVVGEVDPAHLVTQAGAAEGDLVAVTGELGSSAAGLAILLNELPRVSSPARELALTRHLRPQPRVEAGQELAATGRVHAMKDISDGLAKELNTIATASKKMILIKAETIPVSPAAAAVAIELGQDPLPMALTGGEDYELVLTFSRGEWELIRTICQKLDVPVHVIGEVMTGEGVFLEKSGVRARLTPGGYSHF</sequence>
<feature type="binding site" evidence="1">
    <location>
        <position position="224"/>
    </location>
    <ligand>
        <name>Mg(2+)</name>
        <dbReference type="ChEBI" id="CHEBI:18420"/>
        <label>5</label>
    </ligand>
</feature>
<dbReference type="GO" id="GO:0009228">
    <property type="term" value="P:thiamine biosynthetic process"/>
    <property type="evidence" value="ECO:0007669"/>
    <property type="project" value="UniProtKB-KW"/>
</dbReference>
<dbReference type="RefSeq" id="WP_013175630.1">
    <property type="nucleotide sequence ID" value="NC_014220.1"/>
</dbReference>
<dbReference type="InterPro" id="IPR010918">
    <property type="entry name" value="PurM-like_C_dom"/>
</dbReference>
<keyword evidence="1" id="KW-0479">Metal-binding</keyword>
<keyword evidence="1" id="KW-0784">Thiamine biosynthesis</keyword>
<name>D7CNE3_SYNLT</name>
<comment type="catalytic activity">
    <reaction evidence="1">
        <text>thiamine phosphate + ATP = thiamine diphosphate + ADP</text>
        <dbReference type="Rhea" id="RHEA:15913"/>
        <dbReference type="ChEBI" id="CHEBI:30616"/>
        <dbReference type="ChEBI" id="CHEBI:37575"/>
        <dbReference type="ChEBI" id="CHEBI:58937"/>
        <dbReference type="ChEBI" id="CHEBI:456216"/>
        <dbReference type="EC" id="2.7.4.16"/>
    </reaction>
</comment>
<dbReference type="NCBIfam" id="TIGR01379">
    <property type="entry name" value="thiL"/>
    <property type="match status" value="1"/>
</dbReference>
<proteinExistence type="inferred from homology"/>
<gene>
    <name evidence="1" type="primary">thiL</name>
    <name evidence="4" type="ordered locus">Slip_1465</name>
</gene>
<feature type="binding site" evidence="1">
    <location>
        <position position="49"/>
    </location>
    <ligand>
        <name>Mg(2+)</name>
        <dbReference type="ChEBI" id="CHEBI:18420"/>
        <label>1</label>
    </ligand>
</feature>
<feature type="binding site" evidence="1">
    <location>
        <position position="57"/>
    </location>
    <ligand>
        <name>substrate</name>
    </ligand>
</feature>
<keyword evidence="1" id="KW-0460">Magnesium</keyword>
<dbReference type="UniPathway" id="UPA00060">
    <property type="reaction ID" value="UER00142"/>
</dbReference>
<feature type="binding site" evidence="1">
    <location>
        <position position="79"/>
    </location>
    <ligand>
        <name>Mg(2+)</name>
        <dbReference type="ChEBI" id="CHEBI:18420"/>
        <label>2</label>
    </ligand>
</feature>
<feature type="binding site" evidence="1">
    <location>
        <position position="109"/>
    </location>
    <ligand>
        <name>ATP</name>
        <dbReference type="ChEBI" id="CHEBI:30616"/>
    </ligand>
</feature>
<feature type="binding site" evidence="1">
    <location>
        <position position="48"/>
    </location>
    <ligand>
        <name>Mg(2+)</name>
        <dbReference type="ChEBI" id="CHEBI:18420"/>
        <label>4</label>
    </ligand>
</feature>
<dbReference type="HAMAP" id="MF_02128">
    <property type="entry name" value="TMP_kinase"/>
    <property type="match status" value="1"/>
</dbReference>
<feature type="domain" description="PurM-like C-terminal" evidence="3">
    <location>
        <begin position="158"/>
        <end position="313"/>
    </location>
</feature>
<dbReference type="AlphaFoldDB" id="D7CNE3"/>
<comment type="similarity">
    <text evidence="1">Belongs to the thiamine-monophosphate kinase family.</text>
</comment>
<dbReference type="Proteomes" id="UP000000378">
    <property type="component" value="Chromosome"/>
</dbReference>
<dbReference type="GO" id="GO:0009229">
    <property type="term" value="P:thiamine diphosphate biosynthetic process"/>
    <property type="evidence" value="ECO:0007669"/>
    <property type="project" value="UniProtKB-UniRule"/>
</dbReference>
<dbReference type="Gene3D" id="3.30.1330.10">
    <property type="entry name" value="PurM-like, N-terminal domain"/>
    <property type="match status" value="1"/>
</dbReference>
<dbReference type="InterPro" id="IPR006283">
    <property type="entry name" value="ThiL-like"/>
</dbReference>
<feature type="binding site" evidence="1">
    <location>
        <position position="127"/>
    </location>
    <ligand>
        <name>Mg(2+)</name>
        <dbReference type="ChEBI" id="CHEBI:18420"/>
        <label>1</label>
    </ligand>
</feature>
<feature type="domain" description="PurM-like N-terminal" evidence="2">
    <location>
        <begin position="31"/>
        <end position="145"/>
    </location>
</feature>
<dbReference type="SUPFAM" id="SSF55326">
    <property type="entry name" value="PurM N-terminal domain-like"/>
    <property type="match status" value="1"/>
</dbReference>
<evidence type="ECO:0000256" key="1">
    <source>
        <dbReference type="HAMAP-Rule" id="MF_02128"/>
    </source>
</evidence>
<accession>D7CNE3</accession>
<dbReference type="Pfam" id="PF02769">
    <property type="entry name" value="AIRS_C"/>
    <property type="match status" value="1"/>
</dbReference>
<keyword evidence="1" id="KW-0547">Nucleotide-binding</keyword>
<comment type="pathway">
    <text evidence="1">Cofactor biosynthesis; thiamine diphosphate biosynthesis; thiamine diphosphate from thiamine phosphate: step 1/1.</text>
</comment>
<feature type="binding site" evidence="1">
    <location>
        <position position="221"/>
    </location>
    <ligand>
        <name>Mg(2+)</name>
        <dbReference type="ChEBI" id="CHEBI:18420"/>
        <label>3</label>
    </ligand>
</feature>
<protein>
    <recommendedName>
        <fullName evidence="1">Thiamine-monophosphate kinase</fullName>
        <shortName evidence="1">TMP kinase</shortName>
        <shortName evidence="1">Thiamine-phosphate kinase</shortName>
        <ecNumber evidence="1">2.7.4.16</ecNumber>
    </recommendedName>
</protein>
<dbReference type="Pfam" id="PF00586">
    <property type="entry name" value="AIRS"/>
    <property type="match status" value="1"/>
</dbReference>
<comment type="caution">
    <text evidence="1">Lacks conserved residue(s) required for the propagation of feature annotation.</text>
</comment>
<dbReference type="STRING" id="643648.Slip_1465"/>
<evidence type="ECO:0000259" key="3">
    <source>
        <dbReference type="Pfam" id="PF02769"/>
    </source>
</evidence>
<feature type="binding site" evidence="1">
    <location>
        <position position="33"/>
    </location>
    <ligand>
        <name>Mg(2+)</name>
        <dbReference type="ChEBI" id="CHEBI:18420"/>
        <label>4</label>
    </ligand>
</feature>
<feature type="binding site" evidence="1">
    <location>
        <position position="50"/>
    </location>
    <ligand>
        <name>Mg(2+)</name>
        <dbReference type="ChEBI" id="CHEBI:18420"/>
        <label>1</label>
    </ligand>
</feature>
<feature type="binding site" evidence="1">
    <location>
        <begin position="126"/>
        <end position="127"/>
    </location>
    <ligand>
        <name>ATP</name>
        <dbReference type="ChEBI" id="CHEBI:30616"/>
    </ligand>
</feature>
<dbReference type="GO" id="GO:0000287">
    <property type="term" value="F:magnesium ion binding"/>
    <property type="evidence" value="ECO:0007669"/>
    <property type="project" value="UniProtKB-UniRule"/>
</dbReference>
<dbReference type="KEGG" id="slp:Slip_1465"/>
<dbReference type="InterPro" id="IPR036921">
    <property type="entry name" value="PurM-like_N_sf"/>
</dbReference>
<dbReference type="InterPro" id="IPR036676">
    <property type="entry name" value="PurM-like_C_sf"/>
</dbReference>
<comment type="miscellaneous">
    <text evidence="1">Reaction mechanism of ThiL seems to utilize a direct, inline transfer of the gamma-phosphate of ATP to TMP rather than a phosphorylated enzyme intermediate.</text>
</comment>
<dbReference type="eggNOG" id="COG0611">
    <property type="taxonomic scope" value="Bacteria"/>
</dbReference>
<dbReference type="OrthoDB" id="9802811at2"/>
<feature type="binding site" evidence="1">
    <location>
        <position position="223"/>
    </location>
    <ligand>
        <name>ATP</name>
        <dbReference type="ChEBI" id="CHEBI:30616"/>
    </ligand>
</feature>
<keyword evidence="5" id="KW-1185">Reference proteome</keyword>
<dbReference type="EMBL" id="CP002048">
    <property type="protein sequence ID" value="ADI02228.1"/>
    <property type="molecule type" value="Genomic_DNA"/>
</dbReference>
<dbReference type="PANTHER" id="PTHR30270">
    <property type="entry name" value="THIAMINE-MONOPHOSPHATE KINASE"/>
    <property type="match status" value="1"/>
</dbReference>
<dbReference type="EC" id="2.7.4.16" evidence="1"/>